<name>A0A4Y2FWR9_ARAVE</name>
<proteinExistence type="predicted"/>
<comment type="caution">
    <text evidence="2">The sequence shown here is derived from an EMBL/GenBank/DDBJ whole genome shotgun (WGS) entry which is preliminary data.</text>
</comment>
<sequence length="92" mass="9629">MIAFIAYPRGSGGKISASVSKFKPDSAEDPPCMWACCTLNRRGSNVLLLVWCGSLEKGVAAQVSSSSPDCGSNLRGPSQNSPRVAANITKLN</sequence>
<keyword evidence="3" id="KW-1185">Reference proteome</keyword>
<evidence type="ECO:0000313" key="2">
    <source>
        <dbReference type="EMBL" id="GBM44839.1"/>
    </source>
</evidence>
<accession>A0A4Y2FWR9</accession>
<dbReference type="EMBL" id="BGPR01001079">
    <property type="protein sequence ID" value="GBM44839.1"/>
    <property type="molecule type" value="Genomic_DNA"/>
</dbReference>
<protein>
    <submittedName>
        <fullName evidence="2">Uncharacterized protein</fullName>
    </submittedName>
</protein>
<evidence type="ECO:0000256" key="1">
    <source>
        <dbReference type="SAM" id="MobiDB-lite"/>
    </source>
</evidence>
<gene>
    <name evidence="2" type="ORF">AVEN_201087_1</name>
</gene>
<feature type="compositionally biased region" description="Polar residues" evidence="1">
    <location>
        <begin position="67"/>
        <end position="82"/>
    </location>
</feature>
<dbReference type="Proteomes" id="UP000499080">
    <property type="component" value="Unassembled WGS sequence"/>
</dbReference>
<organism evidence="2 3">
    <name type="scientific">Araneus ventricosus</name>
    <name type="common">Orbweaver spider</name>
    <name type="synonym">Epeira ventricosa</name>
    <dbReference type="NCBI Taxonomy" id="182803"/>
    <lineage>
        <taxon>Eukaryota</taxon>
        <taxon>Metazoa</taxon>
        <taxon>Ecdysozoa</taxon>
        <taxon>Arthropoda</taxon>
        <taxon>Chelicerata</taxon>
        <taxon>Arachnida</taxon>
        <taxon>Araneae</taxon>
        <taxon>Araneomorphae</taxon>
        <taxon>Entelegynae</taxon>
        <taxon>Araneoidea</taxon>
        <taxon>Araneidae</taxon>
        <taxon>Araneus</taxon>
    </lineage>
</organism>
<feature type="region of interest" description="Disordered" evidence="1">
    <location>
        <begin position="67"/>
        <end position="92"/>
    </location>
</feature>
<evidence type="ECO:0000313" key="3">
    <source>
        <dbReference type="Proteomes" id="UP000499080"/>
    </source>
</evidence>
<reference evidence="2 3" key="1">
    <citation type="journal article" date="2019" name="Sci. Rep.">
        <title>Orb-weaving spider Araneus ventricosus genome elucidates the spidroin gene catalogue.</title>
        <authorList>
            <person name="Kono N."/>
            <person name="Nakamura H."/>
            <person name="Ohtoshi R."/>
            <person name="Moran D.A.P."/>
            <person name="Shinohara A."/>
            <person name="Yoshida Y."/>
            <person name="Fujiwara M."/>
            <person name="Mori M."/>
            <person name="Tomita M."/>
            <person name="Arakawa K."/>
        </authorList>
    </citation>
    <scope>NUCLEOTIDE SEQUENCE [LARGE SCALE GENOMIC DNA]</scope>
</reference>
<dbReference type="AlphaFoldDB" id="A0A4Y2FWR9"/>